<protein>
    <submittedName>
        <fullName evidence="2">Uncharacterized protein</fullName>
    </submittedName>
</protein>
<dbReference type="Proteomes" id="UP000261758">
    <property type="component" value="Chromosome"/>
</dbReference>
<gene>
    <name evidence="2" type="ORF">CJO77_12385</name>
</gene>
<dbReference type="AlphaFoldDB" id="A0AAD0WHJ6"/>
<accession>A0AAD0WHJ6</accession>
<evidence type="ECO:0000313" key="3">
    <source>
        <dbReference type="Proteomes" id="UP000261758"/>
    </source>
</evidence>
<organism evidence="2 3">
    <name type="scientific">Ralstonia solanacearum</name>
    <name type="common">Pseudomonas solanacearum</name>
    <dbReference type="NCBI Taxonomy" id="305"/>
    <lineage>
        <taxon>Bacteria</taxon>
        <taxon>Pseudomonadati</taxon>
        <taxon>Pseudomonadota</taxon>
        <taxon>Betaproteobacteria</taxon>
        <taxon>Burkholderiales</taxon>
        <taxon>Burkholderiaceae</taxon>
        <taxon>Ralstonia</taxon>
        <taxon>Ralstonia solanacearum species complex</taxon>
    </lineage>
</organism>
<feature type="region of interest" description="Disordered" evidence="1">
    <location>
        <begin position="1"/>
        <end position="23"/>
    </location>
</feature>
<evidence type="ECO:0000256" key="1">
    <source>
        <dbReference type="SAM" id="MobiDB-lite"/>
    </source>
</evidence>
<dbReference type="EMBL" id="CP022759">
    <property type="protein sequence ID" value="AXV83180.1"/>
    <property type="molecule type" value="Genomic_DNA"/>
</dbReference>
<name>A0AAD0WHJ6_RALSL</name>
<reference evidence="2 3" key="1">
    <citation type="submission" date="2017-08" db="EMBL/GenBank/DDBJ databases">
        <title>Genome sequences of Ralstonia solanacearum Species Complex (RSSC) isolated from Potato bacterial wilts in Korea.</title>
        <authorList>
            <person name="Cho H."/>
            <person name="Song E.-S."/>
            <person name="Lee Y.K."/>
            <person name="Lee S."/>
            <person name="Lee S.-W."/>
            <person name="Jo A."/>
            <person name="Kim J.-G."/>
            <person name="Hwang I."/>
        </authorList>
    </citation>
    <scope>NUCLEOTIDE SEQUENCE [LARGE SCALE GENOMIC DNA]</scope>
    <source>
        <strain evidence="2 3">T98</strain>
    </source>
</reference>
<feature type="compositionally biased region" description="Low complexity" evidence="1">
    <location>
        <begin position="1"/>
        <end position="15"/>
    </location>
</feature>
<sequence>MRPCPSGRRGLAGSDGDARRRRGSVQTTWNLAFKGGYTPVAAACASAATDVRIVSNGIPQTVPQIPQTRSSNRICEV</sequence>
<proteinExistence type="predicted"/>
<evidence type="ECO:0000313" key="2">
    <source>
        <dbReference type="EMBL" id="AXV83180.1"/>
    </source>
</evidence>